<dbReference type="AlphaFoldDB" id="A0A919F3T8"/>
<gene>
    <name evidence="1" type="ORF">GCM10018980_76380</name>
</gene>
<name>A0A919F3T8_9ACTN</name>
<comment type="caution">
    <text evidence="1">The sequence shown here is derived from an EMBL/GenBank/DDBJ whole genome shotgun (WGS) entry which is preliminary data.</text>
</comment>
<evidence type="ECO:0000313" key="2">
    <source>
        <dbReference type="Proteomes" id="UP000619355"/>
    </source>
</evidence>
<evidence type="ECO:0000313" key="1">
    <source>
        <dbReference type="EMBL" id="GHG77810.1"/>
    </source>
</evidence>
<reference evidence="2" key="1">
    <citation type="journal article" date="2019" name="Int. J. Syst. Evol. Microbiol.">
        <title>The Global Catalogue of Microorganisms (GCM) 10K type strain sequencing project: providing services to taxonomists for standard genome sequencing and annotation.</title>
        <authorList>
            <consortium name="The Broad Institute Genomics Platform"/>
            <consortium name="The Broad Institute Genome Sequencing Center for Infectious Disease"/>
            <person name="Wu L."/>
            <person name="Ma J."/>
        </authorList>
    </citation>
    <scope>NUCLEOTIDE SEQUENCE [LARGE SCALE GENOMIC DNA]</scope>
    <source>
        <strain evidence="2">JCM 4253</strain>
    </source>
</reference>
<protein>
    <submittedName>
        <fullName evidence="1">Uncharacterized protein</fullName>
    </submittedName>
</protein>
<sequence length="193" mass="22165">MPHKIGSRVVPPPHRAWDPDDSVDFHASRLLLLIHLCGKEPGPYIEGRTKFAKLDFFLRYPGFLERAHASLPQTAGQSHAFVAMDAREVEAPMIRYRYGPWDHRYRQFLFFLTARNLITVTVSHKPERVKLRPAGRAAAVRLAEMEQFQPLVRRCEAMQGNLASMSGTDLKNLIYDLFPEEVADASFHREIRP</sequence>
<organism evidence="1 2">
    <name type="scientific">Streptomyces capoamus</name>
    <dbReference type="NCBI Taxonomy" id="68183"/>
    <lineage>
        <taxon>Bacteria</taxon>
        <taxon>Bacillati</taxon>
        <taxon>Actinomycetota</taxon>
        <taxon>Actinomycetes</taxon>
        <taxon>Kitasatosporales</taxon>
        <taxon>Streptomycetaceae</taxon>
        <taxon>Streptomyces</taxon>
    </lineage>
</organism>
<dbReference type="Proteomes" id="UP000619355">
    <property type="component" value="Unassembled WGS sequence"/>
</dbReference>
<keyword evidence="2" id="KW-1185">Reference proteome</keyword>
<proteinExistence type="predicted"/>
<dbReference type="EMBL" id="BNBF01000048">
    <property type="protein sequence ID" value="GHG77810.1"/>
    <property type="molecule type" value="Genomic_DNA"/>
</dbReference>
<dbReference type="RefSeq" id="WP_189986736.1">
    <property type="nucleotide sequence ID" value="NZ_BNBF01000048.1"/>
</dbReference>
<accession>A0A919F3T8</accession>